<proteinExistence type="predicted"/>
<accession>A0A172TRG2</accession>
<protein>
    <recommendedName>
        <fullName evidence="3">BioF2-like acetyltransferase domain-containing protein</fullName>
    </recommendedName>
</protein>
<evidence type="ECO:0000313" key="2">
    <source>
        <dbReference type="Proteomes" id="UP000077177"/>
    </source>
</evidence>
<dbReference type="EMBL" id="CP011390">
    <property type="protein sequence ID" value="ANE49661.1"/>
    <property type="molecule type" value="Genomic_DNA"/>
</dbReference>
<organism evidence="1 2">
    <name type="scientific">Flavisolibacter tropicus</name>
    <dbReference type="NCBI Taxonomy" id="1492898"/>
    <lineage>
        <taxon>Bacteria</taxon>
        <taxon>Pseudomonadati</taxon>
        <taxon>Bacteroidota</taxon>
        <taxon>Chitinophagia</taxon>
        <taxon>Chitinophagales</taxon>
        <taxon>Chitinophagaceae</taxon>
        <taxon>Flavisolibacter</taxon>
    </lineage>
</organism>
<dbReference type="Gene3D" id="3.40.630.30">
    <property type="match status" value="1"/>
</dbReference>
<dbReference type="STRING" id="1492898.SY85_03230"/>
<dbReference type="InterPro" id="IPR016181">
    <property type="entry name" value="Acyl_CoA_acyltransferase"/>
</dbReference>
<dbReference type="Proteomes" id="UP000077177">
    <property type="component" value="Chromosome"/>
</dbReference>
<dbReference type="SUPFAM" id="SSF55729">
    <property type="entry name" value="Acyl-CoA N-acyltransferases (Nat)"/>
    <property type="match status" value="1"/>
</dbReference>
<keyword evidence="2" id="KW-1185">Reference proteome</keyword>
<evidence type="ECO:0000313" key="1">
    <source>
        <dbReference type="EMBL" id="ANE49661.1"/>
    </source>
</evidence>
<reference evidence="2" key="1">
    <citation type="submission" date="2015-01" db="EMBL/GenBank/DDBJ databases">
        <title>Flavisolibacter sp./LCS9/ whole genome sequencing.</title>
        <authorList>
            <person name="Kim M.K."/>
            <person name="Srinivasan S."/>
            <person name="Lee J.-J."/>
        </authorList>
    </citation>
    <scope>NUCLEOTIDE SEQUENCE [LARGE SCALE GENOMIC DNA]</scope>
    <source>
        <strain evidence="2">LCS9</strain>
    </source>
</reference>
<dbReference type="RefSeq" id="WP_066401787.1">
    <property type="nucleotide sequence ID" value="NZ_CP011390.1"/>
</dbReference>
<name>A0A172TRG2_9BACT</name>
<sequence>MIEVKHELIPLTAPSRWHEVLRDIPHSFGHTWESCYAMSLTTGYPTFLYHFQDKETRIACPIAERAYNGHIDIVTPYGFSGFVGNTDYHNFQNEWKVFAQSKGYVCGYIGLNPLFENASYVDKHEVFENSDLYVLNLELEMHQLVANLSINRKRQLKRYEDQKQHIHHNERELNEFFLSNYTPFFNQKQHASVYDLTQETLLTLTESENVFLNGIYEGKELKAVSMYGFTPYCAEYLFTISFERDLTFPLIWNAIGYLKSIGVPRLNLGGGVKKGDSIAAFKERFGSIKLPLKCLKQVYNHAVYETLNEQANADVSIDGYFPAYRNRQIVEMK</sequence>
<evidence type="ECO:0008006" key="3">
    <source>
        <dbReference type="Google" id="ProtNLM"/>
    </source>
</evidence>
<dbReference type="AlphaFoldDB" id="A0A172TRG2"/>
<gene>
    <name evidence="1" type="ORF">SY85_03230</name>
</gene>
<reference evidence="1 2" key="2">
    <citation type="journal article" date="2016" name="Int. J. Syst. Evol. Microbiol.">
        <title>Flavisolibacter tropicus sp. nov., isolated from tropical soil.</title>
        <authorList>
            <person name="Lee J.J."/>
            <person name="Kang M.S."/>
            <person name="Kim G.S."/>
            <person name="Lee C.S."/>
            <person name="Lim S."/>
            <person name="Lee J."/>
            <person name="Roh S.H."/>
            <person name="Kang H."/>
            <person name="Ha J.M."/>
            <person name="Bae S."/>
            <person name="Jung H.Y."/>
            <person name="Kim M.K."/>
        </authorList>
    </citation>
    <scope>NUCLEOTIDE SEQUENCE [LARGE SCALE GENOMIC DNA]</scope>
    <source>
        <strain evidence="1 2">LCS9</strain>
    </source>
</reference>
<dbReference type="KEGG" id="fla:SY85_03230"/>